<proteinExistence type="predicted"/>
<reference evidence="2 3" key="1">
    <citation type="submission" date="2022-03" db="EMBL/GenBank/DDBJ databases">
        <title>A chromosomal length assembly of Cordylochernes scorpioides.</title>
        <authorList>
            <person name="Zeh D."/>
            <person name="Zeh J."/>
        </authorList>
    </citation>
    <scope>NUCLEOTIDE SEQUENCE [LARGE SCALE GENOMIC DNA]</scope>
    <source>
        <strain evidence="2">IN4F17</strain>
        <tissue evidence="2">Whole Body</tissue>
    </source>
</reference>
<name>A0ABY6LWV0_9ARAC</name>
<gene>
    <name evidence="2" type="ORF">LAZ67_X004139</name>
</gene>
<evidence type="ECO:0000313" key="2">
    <source>
        <dbReference type="EMBL" id="UYV84964.1"/>
    </source>
</evidence>
<sequence>MPEMNTIITGDQSWVYEYDLETKSQSSQLHTKLKKPLKKATIRKYNNRDHVTSDTRFPCIRRRRCPNDSVPLKYLERRGLKRFLTNEQKLCRLATCEDMMEMTRTDPEWKDKIITGDETWVYGYDPETKPQSAEWRALYMADINPEEDIHPEKASHNATLGLGLPPPPPVRPPAIGQSKFPPTNQRDQDPPLPPTPVRPPANQRDQEVLALGGRVTSGNYVHLP</sequence>
<feature type="compositionally biased region" description="Pro residues" evidence="1">
    <location>
        <begin position="190"/>
        <end position="199"/>
    </location>
</feature>
<dbReference type="PANTHER" id="PTHR46060">
    <property type="entry name" value="MARINER MOS1 TRANSPOSASE-LIKE PROTEIN"/>
    <property type="match status" value="1"/>
</dbReference>
<keyword evidence="3" id="KW-1185">Reference proteome</keyword>
<evidence type="ECO:0000313" key="3">
    <source>
        <dbReference type="Proteomes" id="UP001235939"/>
    </source>
</evidence>
<dbReference type="InterPro" id="IPR036397">
    <property type="entry name" value="RNaseH_sf"/>
</dbReference>
<dbReference type="Proteomes" id="UP001235939">
    <property type="component" value="Chromosome X"/>
</dbReference>
<accession>A0ABY6LWV0</accession>
<feature type="region of interest" description="Disordered" evidence="1">
    <location>
        <begin position="156"/>
        <end position="224"/>
    </location>
</feature>
<dbReference type="InterPro" id="IPR052709">
    <property type="entry name" value="Transposase-MT_Hybrid"/>
</dbReference>
<organism evidence="2 3">
    <name type="scientific">Cordylochernes scorpioides</name>
    <dbReference type="NCBI Taxonomy" id="51811"/>
    <lineage>
        <taxon>Eukaryota</taxon>
        <taxon>Metazoa</taxon>
        <taxon>Ecdysozoa</taxon>
        <taxon>Arthropoda</taxon>
        <taxon>Chelicerata</taxon>
        <taxon>Arachnida</taxon>
        <taxon>Pseudoscorpiones</taxon>
        <taxon>Cheliferoidea</taxon>
        <taxon>Chernetidae</taxon>
        <taxon>Cordylochernes</taxon>
    </lineage>
</organism>
<protein>
    <submittedName>
        <fullName evidence="2">Uncharacterized protein</fullName>
    </submittedName>
</protein>
<dbReference type="Gene3D" id="3.30.420.10">
    <property type="entry name" value="Ribonuclease H-like superfamily/Ribonuclease H"/>
    <property type="match status" value="1"/>
</dbReference>
<dbReference type="EMBL" id="CP092886">
    <property type="protein sequence ID" value="UYV84964.1"/>
    <property type="molecule type" value="Genomic_DNA"/>
</dbReference>
<dbReference type="PANTHER" id="PTHR46060:SF1">
    <property type="entry name" value="MARINER MOS1 TRANSPOSASE-LIKE PROTEIN"/>
    <property type="match status" value="1"/>
</dbReference>
<evidence type="ECO:0000256" key="1">
    <source>
        <dbReference type="SAM" id="MobiDB-lite"/>
    </source>
</evidence>